<evidence type="ECO:0000313" key="6">
    <source>
        <dbReference type="Proteomes" id="UP000039021"/>
    </source>
</evidence>
<dbReference type="EMBL" id="CNFT01000887">
    <property type="protein sequence ID" value="CKS50928.1"/>
    <property type="molecule type" value="Genomic_DNA"/>
</dbReference>
<dbReference type="EMBL" id="CNGE01000693">
    <property type="protein sequence ID" value="CKT21059.1"/>
    <property type="molecule type" value="Genomic_DNA"/>
</dbReference>
<feature type="region of interest" description="Disordered" evidence="1">
    <location>
        <begin position="114"/>
        <end position="140"/>
    </location>
</feature>
<protein>
    <submittedName>
        <fullName evidence="2">Uncharacterized protein</fullName>
    </submittedName>
</protein>
<name>A0A655AET7_MYCTX</name>
<evidence type="ECO:0000313" key="4">
    <source>
        <dbReference type="EMBL" id="CNV33484.1"/>
    </source>
</evidence>
<evidence type="ECO:0000313" key="5">
    <source>
        <dbReference type="EMBL" id="COW79472.1"/>
    </source>
</evidence>
<dbReference type="AlphaFoldDB" id="A0A655AET7"/>
<sequence>MFSGITQINRYPFNRAAIASEMPVFPLVGSRMVAPGRNNPSASACSIIRTAGRSLIDPVGLRSSSLAHSRTCGPSRPSSQRGDNRCRPTSGVLPKACNSESYRVMCSAHPPATAGRMVTESPSAIAVAKPPENRTSSSLT</sequence>
<dbReference type="EMBL" id="CSBK01000018">
    <property type="protein sequence ID" value="COW79472.1"/>
    <property type="molecule type" value="Genomic_DNA"/>
</dbReference>
<feature type="region of interest" description="Disordered" evidence="1">
    <location>
        <begin position="65"/>
        <end position="92"/>
    </location>
</feature>
<evidence type="ECO:0000313" key="7">
    <source>
        <dbReference type="Proteomes" id="UP000039217"/>
    </source>
</evidence>
<evidence type="ECO:0000313" key="3">
    <source>
        <dbReference type="EMBL" id="CKT21059.1"/>
    </source>
</evidence>
<reference evidence="6 7" key="2">
    <citation type="submission" date="2015-03" db="EMBL/GenBank/DDBJ databases">
        <authorList>
            <consortium name="Pathogen Informatics"/>
        </authorList>
    </citation>
    <scope>NUCLEOTIDE SEQUENCE [LARGE SCALE GENOMIC DNA]</scope>
    <source>
        <strain evidence="3 8">Bir 172</strain>
        <strain evidence="2 9">Bir 185</strain>
        <strain evidence="4 7">D00501624</strain>
        <strain evidence="6">N09902308</strain>
    </source>
</reference>
<gene>
    <name evidence="4" type="ORF">ERS007661_02091</name>
    <name evidence="5" type="ORF">ERS007739_00087</name>
    <name evidence="3" type="ORF">ERS027646_03158</name>
    <name evidence="2" type="ORF">ERS027659_03201</name>
</gene>
<evidence type="ECO:0000256" key="1">
    <source>
        <dbReference type="SAM" id="MobiDB-lite"/>
    </source>
</evidence>
<evidence type="ECO:0000313" key="2">
    <source>
        <dbReference type="EMBL" id="CKS50928.1"/>
    </source>
</evidence>
<organism evidence="2 9">
    <name type="scientific">Mycobacterium tuberculosis</name>
    <dbReference type="NCBI Taxonomy" id="1773"/>
    <lineage>
        <taxon>Bacteria</taxon>
        <taxon>Bacillati</taxon>
        <taxon>Actinomycetota</taxon>
        <taxon>Actinomycetes</taxon>
        <taxon>Mycobacteriales</taxon>
        <taxon>Mycobacteriaceae</taxon>
        <taxon>Mycobacterium</taxon>
        <taxon>Mycobacterium tuberculosis complex</taxon>
    </lineage>
</organism>
<dbReference type="Proteomes" id="UP000039217">
    <property type="component" value="Unassembled WGS sequence"/>
</dbReference>
<dbReference type="Proteomes" id="UP000048948">
    <property type="component" value="Unassembled WGS sequence"/>
</dbReference>
<dbReference type="Proteomes" id="UP000039021">
    <property type="component" value="Unassembled WGS sequence"/>
</dbReference>
<dbReference type="EMBL" id="CQQC01000681">
    <property type="protein sequence ID" value="CNV33484.1"/>
    <property type="molecule type" value="Genomic_DNA"/>
</dbReference>
<evidence type="ECO:0000313" key="9">
    <source>
        <dbReference type="Proteomes" id="UP000050164"/>
    </source>
</evidence>
<evidence type="ECO:0000313" key="8">
    <source>
        <dbReference type="Proteomes" id="UP000048948"/>
    </source>
</evidence>
<reference evidence="5" key="1">
    <citation type="submission" date="2015-03" db="EMBL/GenBank/DDBJ databases">
        <authorList>
            <consortium name="Pathogen Informatics"/>
            <person name="Murphy D."/>
        </authorList>
    </citation>
    <scope>NUCLEOTIDE SEQUENCE</scope>
    <source>
        <strain evidence="5">N09902308</strain>
    </source>
</reference>
<proteinExistence type="predicted"/>
<accession>A0A655AET7</accession>
<dbReference type="Proteomes" id="UP000050164">
    <property type="component" value="Unassembled WGS sequence"/>
</dbReference>